<dbReference type="PROSITE" id="PS51257">
    <property type="entry name" value="PROKAR_LIPOPROTEIN"/>
    <property type="match status" value="1"/>
</dbReference>
<comment type="caution">
    <text evidence="1">The sequence shown here is derived from an EMBL/GenBank/DDBJ whole genome shotgun (WGS) entry which is preliminary data.</text>
</comment>
<organism evidence="1 2">
    <name type="scientific">Nocardioides zhouii</name>
    <dbReference type="NCBI Taxonomy" id="1168729"/>
    <lineage>
        <taxon>Bacteria</taxon>
        <taxon>Bacillati</taxon>
        <taxon>Actinomycetota</taxon>
        <taxon>Actinomycetes</taxon>
        <taxon>Propionibacteriales</taxon>
        <taxon>Nocardioidaceae</taxon>
        <taxon>Nocardioides</taxon>
    </lineage>
</organism>
<dbReference type="EMBL" id="SDWV01000001">
    <property type="protein sequence ID" value="RYC14608.1"/>
    <property type="molecule type" value="Genomic_DNA"/>
</dbReference>
<dbReference type="AlphaFoldDB" id="A0A4Q2TBV3"/>
<keyword evidence="2" id="KW-1185">Reference proteome</keyword>
<accession>A0A4Q2TBV3</accession>
<reference evidence="1 2" key="1">
    <citation type="submission" date="2019-01" db="EMBL/GenBank/DDBJ databases">
        <title>Novel species of Nocardioides.</title>
        <authorList>
            <person name="Liu Q."/>
            <person name="X Y.-H."/>
        </authorList>
    </citation>
    <scope>NUCLEOTIDE SEQUENCE [LARGE SCALE GENOMIC DNA]</scope>
    <source>
        <strain evidence="1 2">HLT2-9</strain>
    </source>
</reference>
<name>A0A4Q2TBV3_9ACTN</name>
<dbReference type="Proteomes" id="UP000291101">
    <property type="component" value="Unassembled WGS sequence"/>
</dbReference>
<sequence length="255" mass="26954">MRGTPGAVLLAGCALAGLLVGCGETDSGAAPRADGPPLTRVENELLVSCGGDPGWVPSAMVNGIEPAIPRSEIEAALDAIATEPKLSVETSRVLPQGGRTPWKLLAEDDDHLTIALGDWTFEGPARDAMTMSLEREGEGWKWTGHGNCWHLAPVLDDGTWVNLSSTKPLDTTSTTVTVDVTELACTGSRDPVPHLDEPSIVTTSHDVTVYWTSRPPQGAQECPGNPTVSQQLTLDEPLGDRVLLDGSRWPPVPIG</sequence>
<evidence type="ECO:0000313" key="2">
    <source>
        <dbReference type="Proteomes" id="UP000291101"/>
    </source>
</evidence>
<evidence type="ECO:0000313" key="1">
    <source>
        <dbReference type="EMBL" id="RYC14608.1"/>
    </source>
</evidence>
<gene>
    <name evidence="1" type="ORF">EUA94_00335</name>
</gene>
<protein>
    <submittedName>
        <fullName evidence="1">Uncharacterized protein</fullName>
    </submittedName>
</protein>
<dbReference type="OrthoDB" id="5194705at2"/>
<dbReference type="RefSeq" id="WP_129423560.1">
    <property type="nucleotide sequence ID" value="NZ_SDWV01000001.1"/>
</dbReference>
<proteinExistence type="predicted"/>